<dbReference type="Proteomes" id="UP001271007">
    <property type="component" value="Unassembled WGS sequence"/>
</dbReference>
<protein>
    <submittedName>
        <fullName evidence="4">Uncharacterized protein</fullName>
    </submittedName>
</protein>
<dbReference type="InterPro" id="IPR002347">
    <property type="entry name" value="SDR_fam"/>
</dbReference>
<evidence type="ECO:0000256" key="3">
    <source>
        <dbReference type="ARBA" id="ARBA00023002"/>
    </source>
</evidence>
<comment type="similarity">
    <text evidence="1">Belongs to the short-chain dehydrogenases/reductases (SDR) family.</text>
</comment>
<sequence length="256" mass="27344">MAYASKEIVLITGGNQGLGFQVAKKLLTDHSDRFFCFLGSRTPSKGEVAVKELQDSGLTGCEAIEIDVSKDDSIAQAAKVVEQKAGRVDVLHVNAGVAPDKDWNRTTDPLSILLRETFETNVIGAAQTAQTFVPLLSKSDNPRIIFMSSGLGSLTRAAQGGTNKDWPAYATSKAALNMVMLWFAGEYPGWKVNSCAPGFRATAMNNNGEAVKTSKPGKLEDGALNAVRLSLLGKDGETGTFTARNDSTGEIKQTPW</sequence>
<evidence type="ECO:0000256" key="1">
    <source>
        <dbReference type="ARBA" id="ARBA00006484"/>
    </source>
</evidence>
<dbReference type="Gene3D" id="3.40.50.720">
    <property type="entry name" value="NAD(P)-binding Rossmann-like Domain"/>
    <property type="match status" value="1"/>
</dbReference>
<name>A0AAJ0GAB9_9PEZI</name>
<dbReference type="PANTHER" id="PTHR43490">
    <property type="entry name" value="(+)-NEOMENTHOL DEHYDROGENASE"/>
    <property type="match status" value="1"/>
</dbReference>
<evidence type="ECO:0000313" key="5">
    <source>
        <dbReference type="Proteomes" id="UP001271007"/>
    </source>
</evidence>
<dbReference type="GO" id="GO:0016020">
    <property type="term" value="C:membrane"/>
    <property type="evidence" value="ECO:0007669"/>
    <property type="project" value="TreeGrafter"/>
</dbReference>
<keyword evidence="3" id="KW-0560">Oxidoreductase</keyword>
<accession>A0AAJ0GAB9</accession>
<evidence type="ECO:0000256" key="2">
    <source>
        <dbReference type="ARBA" id="ARBA00022857"/>
    </source>
</evidence>
<comment type="caution">
    <text evidence="4">The sequence shown here is derived from an EMBL/GenBank/DDBJ whole genome shotgun (WGS) entry which is preliminary data.</text>
</comment>
<dbReference type="Pfam" id="PF00106">
    <property type="entry name" value="adh_short"/>
    <property type="match status" value="1"/>
</dbReference>
<dbReference type="AlphaFoldDB" id="A0AAJ0GAB9"/>
<dbReference type="PANTHER" id="PTHR43490:SF99">
    <property type="entry name" value="SHORT-CHAIN DEHYDROGENASE_REDUCTASE"/>
    <property type="match status" value="1"/>
</dbReference>
<proteinExistence type="inferred from homology"/>
<gene>
    <name evidence="4" type="ORF">LTR09_003364</name>
</gene>
<keyword evidence="2" id="KW-0521">NADP</keyword>
<dbReference type="EMBL" id="JAWDJX010000008">
    <property type="protein sequence ID" value="KAK3055444.1"/>
    <property type="molecule type" value="Genomic_DNA"/>
</dbReference>
<reference evidence="4" key="1">
    <citation type="submission" date="2023-04" db="EMBL/GenBank/DDBJ databases">
        <title>Black Yeasts Isolated from many extreme environments.</title>
        <authorList>
            <person name="Coleine C."/>
            <person name="Stajich J.E."/>
            <person name="Selbmann L."/>
        </authorList>
    </citation>
    <scope>NUCLEOTIDE SEQUENCE</scope>
    <source>
        <strain evidence="4">CCFEE 5312</strain>
    </source>
</reference>
<dbReference type="InterPro" id="IPR036291">
    <property type="entry name" value="NAD(P)-bd_dom_sf"/>
</dbReference>
<dbReference type="SUPFAM" id="SSF51735">
    <property type="entry name" value="NAD(P)-binding Rossmann-fold domains"/>
    <property type="match status" value="1"/>
</dbReference>
<dbReference type="PRINTS" id="PR00081">
    <property type="entry name" value="GDHRDH"/>
</dbReference>
<dbReference type="GO" id="GO:0016491">
    <property type="term" value="F:oxidoreductase activity"/>
    <property type="evidence" value="ECO:0007669"/>
    <property type="project" value="UniProtKB-KW"/>
</dbReference>
<keyword evidence="5" id="KW-1185">Reference proteome</keyword>
<evidence type="ECO:0000313" key="4">
    <source>
        <dbReference type="EMBL" id="KAK3055444.1"/>
    </source>
</evidence>
<organism evidence="4 5">
    <name type="scientific">Extremus antarcticus</name>
    <dbReference type="NCBI Taxonomy" id="702011"/>
    <lineage>
        <taxon>Eukaryota</taxon>
        <taxon>Fungi</taxon>
        <taxon>Dikarya</taxon>
        <taxon>Ascomycota</taxon>
        <taxon>Pezizomycotina</taxon>
        <taxon>Dothideomycetes</taxon>
        <taxon>Dothideomycetidae</taxon>
        <taxon>Mycosphaerellales</taxon>
        <taxon>Extremaceae</taxon>
        <taxon>Extremus</taxon>
    </lineage>
</organism>